<evidence type="ECO:0000313" key="2">
    <source>
        <dbReference type="Proteomes" id="UP000231419"/>
    </source>
</evidence>
<evidence type="ECO:0000313" key="1">
    <source>
        <dbReference type="EMBL" id="ASZ74847.1"/>
    </source>
</evidence>
<proteinExistence type="predicted"/>
<accession>A0A2D1ADR3</accession>
<organism evidence="1 2">
    <name type="scientific">Rhodococcus phage Trina</name>
    <dbReference type="NCBI Taxonomy" id="2027905"/>
    <lineage>
        <taxon>Viruses</taxon>
        <taxon>Duplodnaviria</taxon>
        <taxon>Heunggongvirae</taxon>
        <taxon>Uroviricota</taxon>
        <taxon>Caudoviricetes</taxon>
        <taxon>Trinavirus</taxon>
        <taxon>Trinavirus trina</taxon>
    </lineage>
</organism>
<reference evidence="2" key="1">
    <citation type="submission" date="2017-08" db="EMBL/GenBank/DDBJ databases">
        <authorList>
            <person name="de Groot N.N."/>
        </authorList>
    </citation>
    <scope>NUCLEOTIDE SEQUENCE [LARGE SCALE GENOMIC DNA]</scope>
</reference>
<dbReference type="Proteomes" id="UP000231419">
    <property type="component" value="Segment"/>
</dbReference>
<dbReference type="EMBL" id="MF668286">
    <property type="protein sequence ID" value="ASZ74847.1"/>
    <property type="molecule type" value="Genomic_DNA"/>
</dbReference>
<keyword evidence="2" id="KW-1185">Reference proteome</keyword>
<sequence>MNNEQMGVLTTLLQQILDVQMMQLRSMDEEAAATVNMVHNDLNMFMFQDWEPVARARELVDEMKNDI</sequence>
<name>A0A2D1ADR3_9CAUD</name>
<gene>
    <name evidence="1" type="ORF">SEA_TRINA_30</name>
</gene>
<protein>
    <submittedName>
        <fullName evidence="1">Uncharacterized protein</fullName>
    </submittedName>
</protein>